<name>A0A9W7CY70_9STRA</name>
<dbReference type="AlphaFoldDB" id="A0A9W7CY70"/>
<dbReference type="Proteomes" id="UP001165121">
    <property type="component" value="Unassembled WGS sequence"/>
</dbReference>
<comment type="caution">
    <text evidence="2">The sequence shown here is derived from an EMBL/GenBank/DDBJ whole genome shotgun (WGS) entry which is preliminary data.</text>
</comment>
<evidence type="ECO:0000313" key="2">
    <source>
        <dbReference type="EMBL" id="GMF48549.1"/>
    </source>
</evidence>
<feature type="compositionally biased region" description="Basic and acidic residues" evidence="1">
    <location>
        <begin position="121"/>
        <end position="135"/>
    </location>
</feature>
<sequence>MWSMPLGVVVKLKMMRGRACAALMDVAVMCVDELNVHRKTVIHATAVARKHANQRFLEVKSSSSSTTEDSSTTFSGRSLTNWCVRRRRRRCRTSSTESTASPTSSEKSETRGIMTRSAYRSMHESPSDVRSEDRAIAAGVKSSAEPRAGNSTSAVAAAESQLSHAPLGDGGGFKAIDATRRASWSGLHSKDEV</sequence>
<keyword evidence="3" id="KW-1185">Reference proteome</keyword>
<feature type="compositionally biased region" description="Low complexity" evidence="1">
    <location>
        <begin position="93"/>
        <end position="105"/>
    </location>
</feature>
<dbReference type="EMBL" id="BSXT01002379">
    <property type="protein sequence ID" value="GMF48549.1"/>
    <property type="molecule type" value="Genomic_DNA"/>
</dbReference>
<reference evidence="2" key="1">
    <citation type="submission" date="2023-04" db="EMBL/GenBank/DDBJ databases">
        <title>Phytophthora fragariaefolia NBRC 109709.</title>
        <authorList>
            <person name="Ichikawa N."/>
            <person name="Sato H."/>
            <person name="Tonouchi N."/>
        </authorList>
    </citation>
    <scope>NUCLEOTIDE SEQUENCE</scope>
    <source>
        <strain evidence="2">NBRC 109709</strain>
    </source>
</reference>
<protein>
    <submittedName>
        <fullName evidence="2">Unnamed protein product</fullName>
    </submittedName>
</protein>
<feature type="region of interest" description="Disordered" evidence="1">
    <location>
        <begin position="90"/>
        <end position="174"/>
    </location>
</feature>
<accession>A0A9W7CY70</accession>
<evidence type="ECO:0000313" key="3">
    <source>
        <dbReference type="Proteomes" id="UP001165121"/>
    </source>
</evidence>
<proteinExistence type="predicted"/>
<gene>
    <name evidence="2" type="ORF">Pfra01_001880200</name>
</gene>
<organism evidence="2 3">
    <name type="scientific">Phytophthora fragariaefolia</name>
    <dbReference type="NCBI Taxonomy" id="1490495"/>
    <lineage>
        <taxon>Eukaryota</taxon>
        <taxon>Sar</taxon>
        <taxon>Stramenopiles</taxon>
        <taxon>Oomycota</taxon>
        <taxon>Peronosporomycetes</taxon>
        <taxon>Peronosporales</taxon>
        <taxon>Peronosporaceae</taxon>
        <taxon>Phytophthora</taxon>
    </lineage>
</organism>
<evidence type="ECO:0000256" key="1">
    <source>
        <dbReference type="SAM" id="MobiDB-lite"/>
    </source>
</evidence>